<dbReference type="PANTHER" id="PTHR44520">
    <property type="entry name" value="RESPONSE REGULATOR RCP1-RELATED"/>
    <property type="match status" value="1"/>
</dbReference>
<dbReference type="EMBL" id="HG315671">
    <property type="protein sequence ID" value="CDF80323.1"/>
    <property type="molecule type" value="Genomic_DNA"/>
</dbReference>
<dbReference type="PROSITE" id="PS50110">
    <property type="entry name" value="RESPONSE_REGULATORY"/>
    <property type="match status" value="1"/>
</dbReference>
<gene>
    <name evidence="3" type="ORF">BN863_26110</name>
</gene>
<dbReference type="SMART" id="SM00448">
    <property type="entry name" value="REC"/>
    <property type="match status" value="1"/>
</dbReference>
<evidence type="ECO:0000256" key="1">
    <source>
        <dbReference type="PROSITE-ProRule" id="PRU00169"/>
    </source>
</evidence>
<dbReference type="RefSeq" id="WP_038531371.1">
    <property type="nucleotide sequence ID" value="NZ_HG315671.1"/>
</dbReference>
<name>T2KPC9_FORAG</name>
<feature type="domain" description="Response regulatory" evidence="2">
    <location>
        <begin position="7"/>
        <end position="128"/>
    </location>
</feature>
<dbReference type="PATRIC" id="fig|1347342.6.peg.2627"/>
<dbReference type="AlphaFoldDB" id="T2KPC9"/>
<organism evidence="3 4">
    <name type="scientific">Formosa agariphila (strain DSM 15362 / KCTC 12365 / LMG 23005 / KMM 3901 / M-2Alg 35-1)</name>
    <dbReference type="NCBI Taxonomy" id="1347342"/>
    <lineage>
        <taxon>Bacteria</taxon>
        <taxon>Pseudomonadati</taxon>
        <taxon>Bacteroidota</taxon>
        <taxon>Flavobacteriia</taxon>
        <taxon>Flavobacteriales</taxon>
        <taxon>Flavobacteriaceae</taxon>
        <taxon>Formosa</taxon>
    </lineage>
</organism>
<dbReference type="InterPro" id="IPR001789">
    <property type="entry name" value="Sig_transdc_resp-reg_receiver"/>
</dbReference>
<dbReference type="PANTHER" id="PTHR44520:SF2">
    <property type="entry name" value="RESPONSE REGULATOR RCP1"/>
    <property type="match status" value="1"/>
</dbReference>
<dbReference type="Proteomes" id="UP000016160">
    <property type="component" value="Chromosome"/>
</dbReference>
<dbReference type="OrthoDB" id="7631574at2"/>
<reference evidence="3 4" key="1">
    <citation type="journal article" date="2013" name="Appl. Environ. Microbiol.">
        <title>The genome of the alga-associated marine flavobacterium Formosa agariphila KMM 3901T reveals a broad potential for degradation of algal polysaccharides.</title>
        <authorList>
            <person name="Mann A.J."/>
            <person name="Hahnke R.L."/>
            <person name="Huang S."/>
            <person name="Werner J."/>
            <person name="Xing P."/>
            <person name="Barbeyron T."/>
            <person name="Huettel B."/>
            <person name="Stueber K."/>
            <person name="Reinhardt R."/>
            <person name="Harder J."/>
            <person name="Gloeckner F.O."/>
            <person name="Amann R.I."/>
            <person name="Teeling H."/>
        </authorList>
    </citation>
    <scope>NUCLEOTIDE SEQUENCE [LARGE SCALE GENOMIC DNA]</scope>
    <source>
        <strain evidence="4">DSM 15362 / KCTC 12365 / LMG 23005 / KMM 3901</strain>
    </source>
</reference>
<dbReference type="eggNOG" id="COG0784">
    <property type="taxonomic scope" value="Bacteria"/>
</dbReference>
<keyword evidence="4" id="KW-1185">Reference proteome</keyword>
<dbReference type="InterPro" id="IPR052893">
    <property type="entry name" value="TCS_response_regulator"/>
</dbReference>
<dbReference type="SUPFAM" id="SSF52172">
    <property type="entry name" value="CheY-like"/>
    <property type="match status" value="1"/>
</dbReference>
<dbReference type="Pfam" id="PF00072">
    <property type="entry name" value="Response_reg"/>
    <property type="match status" value="1"/>
</dbReference>
<feature type="modified residue" description="4-aspartylphosphate" evidence="1">
    <location>
        <position position="61"/>
    </location>
</feature>
<evidence type="ECO:0000259" key="2">
    <source>
        <dbReference type="PROSITE" id="PS50110"/>
    </source>
</evidence>
<dbReference type="Gene3D" id="3.40.50.2300">
    <property type="match status" value="1"/>
</dbReference>
<dbReference type="GO" id="GO:0000160">
    <property type="term" value="P:phosphorelay signal transduction system"/>
    <property type="evidence" value="ECO:0007669"/>
    <property type="project" value="InterPro"/>
</dbReference>
<accession>T2KPC9</accession>
<proteinExistence type="predicted"/>
<dbReference type="CDD" id="cd17557">
    <property type="entry name" value="REC_Rcp-like"/>
    <property type="match status" value="1"/>
</dbReference>
<dbReference type="InterPro" id="IPR011006">
    <property type="entry name" value="CheY-like_superfamily"/>
</dbReference>
<evidence type="ECO:0000313" key="3">
    <source>
        <dbReference type="EMBL" id="CDF80323.1"/>
    </source>
</evidence>
<sequence length="148" mass="16867">MKNTALHVLIADDDIDDREFFEDALESIPIPTTLQTVNDGVALLNYLLEDEKHYPDVLFLDLNMPKKSGRDCLAEIKNNDILSHIPVIIYSTSLDKDVAHTLYELGANYYIQKPGDFSQLKKVIHKALTLFNTNQFKPSCPEQFIIQT</sequence>
<evidence type="ECO:0000313" key="4">
    <source>
        <dbReference type="Proteomes" id="UP000016160"/>
    </source>
</evidence>
<protein>
    <submittedName>
        <fullName evidence="3">Response regulator receiver protein</fullName>
    </submittedName>
</protein>
<dbReference type="HOGENOM" id="CLU_000445_69_17_10"/>
<dbReference type="STRING" id="1347342.BN863_26110"/>
<keyword evidence="1" id="KW-0597">Phosphoprotein</keyword>